<sequence length="82" mass="8988">MVRFIRSDHDHRWACPASVVIVNSHSLVLTRGVGPADSTGKSCVRYWPGGSRVSADLRRPENPGETMFTVVVPITPVDLNLC</sequence>
<evidence type="ECO:0000313" key="2">
    <source>
        <dbReference type="Proteomes" id="UP000635606"/>
    </source>
</evidence>
<evidence type="ECO:0000313" key="1">
    <source>
        <dbReference type="EMBL" id="GIJ65946.1"/>
    </source>
</evidence>
<organism evidence="1 2">
    <name type="scientific">Virgisporangium ochraceum</name>
    <dbReference type="NCBI Taxonomy" id="65505"/>
    <lineage>
        <taxon>Bacteria</taxon>
        <taxon>Bacillati</taxon>
        <taxon>Actinomycetota</taxon>
        <taxon>Actinomycetes</taxon>
        <taxon>Micromonosporales</taxon>
        <taxon>Micromonosporaceae</taxon>
        <taxon>Virgisporangium</taxon>
    </lineage>
</organism>
<accession>A0A8J3ZQZ9</accession>
<gene>
    <name evidence="1" type="ORF">Voc01_008630</name>
</gene>
<dbReference type="Proteomes" id="UP000635606">
    <property type="component" value="Unassembled WGS sequence"/>
</dbReference>
<proteinExistence type="predicted"/>
<dbReference type="EMBL" id="BOPH01000012">
    <property type="protein sequence ID" value="GIJ65946.1"/>
    <property type="molecule type" value="Genomic_DNA"/>
</dbReference>
<name>A0A8J3ZQZ9_9ACTN</name>
<keyword evidence="2" id="KW-1185">Reference proteome</keyword>
<comment type="caution">
    <text evidence="1">The sequence shown here is derived from an EMBL/GenBank/DDBJ whole genome shotgun (WGS) entry which is preliminary data.</text>
</comment>
<dbReference type="AlphaFoldDB" id="A0A8J3ZQZ9"/>
<protein>
    <submittedName>
        <fullName evidence="1">Uncharacterized protein</fullName>
    </submittedName>
</protein>
<reference evidence="1" key="1">
    <citation type="submission" date="2021-01" db="EMBL/GenBank/DDBJ databases">
        <title>Whole genome shotgun sequence of Virgisporangium ochraceum NBRC 16418.</title>
        <authorList>
            <person name="Komaki H."/>
            <person name="Tamura T."/>
        </authorList>
    </citation>
    <scope>NUCLEOTIDE SEQUENCE</scope>
    <source>
        <strain evidence="1">NBRC 16418</strain>
    </source>
</reference>